<gene>
    <name evidence="6 8" type="primary">nusB</name>
    <name evidence="8" type="ORF">K8I29_12945</name>
</gene>
<dbReference type="AlphaFoldDB" id="A0A953JEH9"/>
<dbReference type="Pfam" id="PF01029">
    <property type="entry name" value="NusB"/>
    <property type="match status" value="1"/>
</dbReference>
<comment type="similarity">
    <text evidence="1 6">Belongs to the NusB family.</text>
</comment>
<dbReference type="NCBIfam" id="TIGR01951">
    <property type="entry name" value="nusB"/>
    <property type="match status" value="1"/>
</dbReference>
<dbReference type="PANTHER" id="PTHR11078:SF3">
    <property type="entry name" value="ANTITERMINATION NUSB DOMAIN-CONTAINING PROTEIN"/>
    <property type="match status" value="1"/>
</dbReference>
<dbReference type="EMBL" id="JAIOIV010000105">
    <property type="protein sequence ID" value="MBZ0157105.1"/>
    <property type="molecule type" value="Genomic_DNA"/>
</dbReference>
<dbReference type="SUPFAM" id="SSF48013">
    <property type="entry name" value="NusB-like"/>
    <property type="match status" value="1"/>
</dbReference>
<dbReference type="InterPro" id="IPR006027">
    <property type="entry name" value="NusB_RsmB_TIM44"/>
</dbReference>
<evidence type="ECO:0000313" key="9">
    <source>
        <dbReference type="Proteomes" id="UP000705867"/>
    </source>
</evidence>
<evidence type="ECO:0000256" key="3">
    <source>
        <dbReference type="ARBA" id="ARBA00022884"/>
    </source>
</evidence>
<evidence type="ECO:0000256" key="4">
    <source>
        <dbReference type="ARBA" id="ARBA00023015"/>
    </source>
</evidence>
<evidence type="ECO:0000259" key="7">
    <source>
        <dbReference type="Pfam" id="PF01029"/>
    </source>
</evidence>
<dbReference type="CDD" id="cd00619">
    <property type="entry name" value="Terminator_NusB"/>
    <property type="match status" value="1"/>
</dbReference>
<protein>
    <recommendedName>
        <fullName evidence="6">Transcription antitermination protein NusB</fullName>
    </recommendedName>
    <alternativeName>
        <fullName evidence="6">Antitermination factor NusB</fullName>
    </alternativeName>
</protein>
<dbReference type="HAMAP" id="MF_00073">
    <property type="entry name" value="NusB"/>
    <property type="match status" value="1"/>
</dbReference>
<accession>A0A953JEH9</accession>
<dbReference type="Gene3D" id="1.10.940.10">
    <property type="entry name" value="NusB-like"/>
    <property type="match status" value="1"/>
</dbReference>
<evidence type="ECO:0000256" key="6">
    <source>
        <dbReference type="HAMAP-Rule" id="MF_00073"/>
    </source>
</evidence>
<proteinExistence type="inferred from homology"/>
<dbReference type="GO" id="GO:0005829">
    <property type="term" value="C:cytosol"/>
    <property type="evidence" value="ECO:0007669"/>
    <property type="project" value="TreeGrafter"/>
</dbReference>
<dbReference type="GO" id="GO:0031564">
    <property type="term" value="P:transcription antitermination"/>
    <property type="evidence" value="ECO:0007669"/>
    <property type="project" value="UniProtKB-KW"/>
</dbReference>
<keyword evidence="3 6" id="KW-0694">RNA-binding</keyword>
<evidence type="ECO:0000313" key="8">
    <source>
        <dbReference type="EMBL" id="MBZ0157105.1"/>
    </source>
</evidence>
<name>A0A953JEH9_9BACT</name>
<reference evidence="8" key="1">
    <citation type="journal article" date="2021" name="bioRxiv">
        <title>Unraveling nitrogen, sulfur and carbon metabolic pathways and microbial community transcriptional responses to substrate deprivation and toxicity stresses in a bioreactor mimicking anoxic brackish coastal sediment conditions.</title>
        <authorList>
            <person name="Martins P.D."/>
            <person name="Echeveste M.J."/>
            <person name="Arshad A."/>
            <person name="Kurth J."/>
            <person name="Ouboter H."/>
            <person name="Jetten M.S.M."/>
            <person name="Welte C.U."/>
        </authorList>
    </citation>
    <scope>NUCLEOTIDE SEQUENCE</scope>
    <source>
        <strain evidence="8">MAG_39</strain>
    </source>
</reference>
<keyword evidence="5 6" id="KW-0804">Transcription</keyword>
<sequence>MKRRQAREYALQFLYRLDFIDIPEGGTARSGLASSLQRDLDGFWKEREDSDPEVRAFTEDLVLGTIRNLETLDSLIQKVTEKWKLSRMASIDRNILRFATYEILFRRDIPHAVSINEAIEIAKKYSTAESASFINGILDRIAREHGGKGSEEPPA</sequence>
<keyword evidence="4 6" id="KW-0805">Transcription regulation</keyword>
<comment type="caution">
    <text evidence="8">The sequence shown here is derived from an EMBL/GenBank/DDBJ whole genome shotgun (WGS) entry which is preliminary data.</text>
</comment>
<evidence type="ECO:0000256" key="5">
    <source>
        <dbReference type="ARBA" id="ARBA00023163"/>
    </source>
</evidence>
<dbReference type="InterPro" id="IPR035926">
    <property type="entry name" value="NusB-like_sf"/>
</dbReference>
<dbReference type="GO" id="GO:0006353">
    <property type="term" value="P:DNA-templated transcription termination"/>
    <property type="evidence" value="ECO:0007669"/>
    <property type="project" value="UniProtKB-UniRule"/>
</dbReference>
<dbReference type="Proteomes" id="UP000705867">
    <property type="component" value="Unassembled WGS sequence"/>
</dbReference>
<reference evidence="8" key="2">
    <citation type="submission" date="2021-08" db="EMBL/GenBank/DDBJ databases">
        <authorList>
            <person name="Dalcin Martins P."/>
        </authorList>
    </citation>
    <scope>NUCLEOTIDE SEQUENCE</scope>
    <source>
        <strain evidence="8">MAG_39</strain>
    </source>
</reference>
<evidence type="ECO:0000256" key="2">
    <source>
        <dbReference type="ARBA" id="ARBA00022814"/>
    </source>
</evidence>
<keyword evidence="2 6" id="KW-0889">Transcription antitermination</keyword>
<comment type="function">
    <text evidence="6">Involved in transcription antitermination. Required for transcription of ribosomal RNA (rRNA) genes. Binds specifically to the boxA antiterminator sequence of the ribosomal RNA (rrn) operons.</text>
</comment>
<dbReference type="PANTHER" id="PTHR11078">
    <property type="entry name" value="N UTILIZATION SUBSTANCE PROTEIN B-RELATED"/>
    <property type="match status" value="1"/>
</dbReference>
<evidence type="ECO:0000256" key="1">
    <source>
        <dbReference type="ARBA" id="ARBA00005952"/>
    </source>
</evidence>
<dbReference type="InterPro" id="IPR011605">
    <property type="entry name" value="NusB_fam"/>
</dbReference>
<feature type="domain" description="NusB/RsmB/TIM44" evidence="7">
    <location>
        <begin position="4"/>
        <end position="143"/>
    </location>
</feature>
<dbReference type="GO" id="GO:0003723">
    <property type="term" value="F:RNA binding"/>
    <property type="evidence" value="ECO:0007669"/>
    <property type="project" value="UniProtKB-UniRule"/>
</dbReference>
<organism evidence="8 9">
    <name type="scientific">Candidatus Nitrobium versatile</name>
    <dbReference type="NCBI Taxonomy" id="2884831"/>
    <lineage>
        <taxon>Bacteria</taxon>
        <taxon>Pseudomonadati</taxon>
        <taxon>Nitrospirota</taxon>
        <taxon>Nitrospiria</taxon>
        <taxon>Nitrospirales</taxon>
        <taxon>Nitrospiraceae</taxon>
        <taxon>Candidatus Nitrobium</taxon>
    </lineage>
</organism>